<dbReference type="AlphaFoldDB" id="A0A450Z9D4"/>
<gene>
    <name evidence="4" type="ORF">BECKTUN1418D_GA0071000_10397</name>
    <name evidence="2" type="ORF">BECKTUN1418E_GA0071001_100258</name>
    <name evidence="3" type="ORF">BECKTUN1418F_GA0071002_100256</name>
</gene>
<accession>A0A450Z9D4</accession>
<evidence type="ECO:0000313" key="2">
    <source>
        <dbReference type="EMBL" id="VFK50372.1"/>
    </source>
</evidence>
<organism evidence="2">
    <name type="scientific">Candidatus Kentrum sp. TUN</name>
    <dbReference type="NCBI Taxonomy" id="2126343"/>
    <lineage>
        <taxon>Bacteria</taxon>
        <taxon>Pseudomonadati</taxon>
        <taxon>Pseudomonadota</taxon>
        <taxon>Gammaproteobacteria</taxon>
        <taxon>Candidatus Kentrum</taxon>
    </lineage>
</organism>
<reference evidence="2" key="1">
    <citation type="submission" date="2019-02" db="EMBL/GenBank/DDBJ databases">
        <authorList>
            <person name="Gruber-Vodicka R. H."/>
            <person name="Seah K. B. B."/>
        </authorList>
    </citation>
    <scope>NUCLEOTIDE SEQUENCE</scope>
    <source>
        <strain evidence="4">BECK_BY1</strain>
        <strain evidence="2">BECK_BY2</strain>
        <strain evidence="3">BECK_BY3</strain>
    </source>
</reference>
<dbReference type="EMBL" id="CAADFV010000002">
    <property type="protein sequence ID" value="VFK50372.1"/>
    <property type="molecule type" value="Genomic_DNA"/>
</dbReference>
<dbReference type="EMBL" id="CAADFY010000002">
    <property type="protein sequence ID" value="VFK51543.1"/>
    <property type="molecule type" value="Genomic_DNA"/>
</dbReference>
<dbReference type="EMBL" id="CAADFX010000039">
    <property type="protein sequence ID" value="VFK55981.1"/>
    <property type="molecule type" value="Genomic_DNA"/>
</dbReference>
<feature type="compositionally biased region" description="Polar residues" evidence="1">
    <location>
        <begin position="113"/>
        <end position="123"/>
    </location>
</feature>
<evidence type="ECO:0000313" key="3">
    <source>
        <dbReference type="EMBL" id="VFK51543.1"/>
    </source>
</evidence>
<protein>
    <submittedName>
        <fullName evidence="2">Uncharacterized protein</fullName>
    </submittedName>
</protein>
<evidence type="ECO:0000313" key="4">
    <source>
        <dbReference type="EMBL" id="VFK55981.1"/>
    </source>
</evidence>
<proteinExistence type="predicted"/>
<sequence>MNMLALRAKADRGCFFNRTSIFSEFLFFRYLKKSPKFKKSVQSADFLNGLSPRLPQARSSLRLRGLSGRAGSTHLPARVMNSDAAEAKDVAAKARPVPAAISGARERRAPVPRTTTNDAVSAG</sequence>
<evidence type="ECO:0000256" key="1">
    <source>
        <dbReference type="SAM" id="MobiDB-lite"/>
    </source>
</evidence>
<name>A0A450Z9D4_9GAMM</name>
<feature type="region of interest" description="Disordered" evidence="1">
    <location>
        <begin position="96"/>
        <end position="123"/>
    </location>
</feature>